<dbReference type="GO" id="GO:0016787">
    <property type="term" value="F:hydrolase activity"/>
    <property type="evidence" value="ECO:0007669"/>
    <property type="project" value="UniProtKB-KW"/>
</dbReference>
<evidence type="ECO:0000259" key="3">
    <source>
        <dbReference type="Pfam" id="PF00561"/>
    </source>
</evidence>
<evidence type="ECO:0000313" key="5">
    <source>
        <dbReference type="Proteomes" id="UP001431209"/>
    </source>
</evidence>
<keyword evidence="5" id="KW-1185">Reference proteome</keyword>
<name>A0AAW2Z7B5_9EUKA</name>
<dbReference type="Pfam" id="PF00561">
    <property type="entry name" value="Abhydrolase_1"/>
    <property type="match status" value="1"/>
</dbReference>
<reference evidence="4 5" key="1">
    <citation type="submission" date="2024-03" db="EMBL/GenBank/DDBJ databases">
        <title>The Acrasis kona genome and developmental transcriptomes reveal deep origins of eukaryotic multicellular pathways.</title>
        <authorList>
            <person name="Sheikh S."/>
            <person name="Fu C.-J."/>
            <person name="Brown M.W."/>
            <person name="Baldauf S.L."/>
        </authorList>
    </citation>
    <scope>NUCLEOTIDE SEQUENCE [LARGE SCALE GENOMIC DNA]</scope>
    <source>
        <strain evidence="4 5">ATCC MYA-3509</strain>
    </source>
</reference>
<dbReference type="Proteomes" id="UP001431209">
    <property type="component" value="Unassembled WGS sequence"/>
</dbReference>
<dbReference type="EMBL" id="JAOPGA020001130">
    <property type="protein sequence ID" value="KAL0485360.1"/>
    <property type="molecule type" value="Genomic_DNA"/>
</dbReference>
<comment type="caution">
    <text evidence="4">The sequence shown here is derived from an EMBL/GenBank/DDBJ whole genome shotgun (WGS) entry which is preliminary data.</text>
</comment>
<dbReference type="PANTHER" id="PTHR43798">
    <property type="entry name" value="MONOACYLGLYCEROL LIPASE"/>
    <property type="match status" value="1"/>
</dbReference>
<evidence type="ECO:0000256" key="1">
    <source>
        <dbReference type="ARBA" id="ARBA00008645"/>
    </source>
</evidence>
<accession>A0AAW2Z7B5</accession>
<protein>
    <submittedName>
        <fullName evidence="4">Serine hydrolase-like protein</fullName>
    </submittedName>
</protein>
<dbReference type="Gene3D" id="3.40.50.1820">
    <property type="entry name" value="alpha/beta hydrolase"/>
    <property type="match status" value="1"/>
</dbReference>
<keyword evidence="2 4" id="KW-0378">Hydrolase</keyword>
<dbReference type="InterPro" id="IPR050266">
    <property type="entry name" value="AB_hydrolase_sf"/>
</dbReference>
<dbReference type="InterPro" id="IPR029058">
    <property type="entry name" value="AB_hydrolase_fold"/>
</dbReference>
<dbReference type="SUPFAM" id="SSF53474">
    <property type="entry name" value="alpha/beta-Hydrolases"/>
    <property type="match status" value="1"/>
</dbReference>
<feature type="domain" description="AB hydrolase-1" evidence="3">
    <location>
        <begin position="84"/>
        <end position="197"/>
    </location>
</feature>
<dbReference type="PANTHER" id="PTHR43798:SF14">
    <property type="entry name" value="SERINE HYDROLASE-LIKE PROTEIN DDB_G0286239"/>
    <property type="match status" value="1"/>
</dbReference>
<sequence length="406" mass="46802">MDRVLQRSDTFEAGPTFSLLYPQEFSSFLLSPHGQQSCICVKTQQSGQVVIKNLEIKIIRGNLRISGKSWSSVDSERPTHIKIIAMHGWLDNSDSFARLAPMIVQYYYDNTHDVQVTIVAYDQVGCGWSQHRGGDYVNSAIEYSMDMIEVINALGWRTCGVLAHSLGSSVALTTISTFGERFEFYVSIDSFGTFTMQHPDVEAPFQLRHAITDRLKYNHSLLVNPQAIKGRSLLFRPQQFEKVKNYNREDVIDDAANQLVKRYRIYGLDKQSALLFLPRMLHIDEQNVMNSSWNADPRLYHHITPLPSEADMEALIKNIKCPTLLIMAEKGYPFDRNKFRTRLNILKHAEVIWIPEMHHHFHMSHPEQVLSHLVKFLDTKNTVQSRFQLVFKVKIVKVIRNIVQLL</sequence>
<evidence type="ECO:0000256" key="2">
    <source>
        <dbReference type="ARBA" id="ARBA00022801"/>
    </source>
</evidence>
<comment type="similarity">
    <text evidence="1">Belongs to the AB hydrolase superfamily.</text>
</comment>
<organism evidence="4 5">
    <name type="scientific">Acrasis kona</name>
    <dbReference type="NCBI Taxonomy" id="1008807"/>
    <lineage>
        <taxon>Eukaryota</taxon>
        <taxon>Discoba</taxon>
        <taxon>Heterolobosea</taxon>
        <taxon>Tetramitia</taxon>
        <taxon>Eutetramitia</taxon>
        <taxon>Acrasidae</taxon>
        <taxon>Acrasis</taxon>
    </lineage>
</organism>
<evidence type="ECO:0000313" key="4">
    <source>
        <dbReference type="EMBL" id="KAL0485360.1"/>
    </source>
</evidence>
<gene>
    <name evidence="4" type="ORF">AKO1_002993</name>
</gene>
<dbReference type="InterPro" id="IPR000073">
    <property type="entry name" value="AB_hydrolase_1"/>
</dbReference>
<dbReference type="GO" id="GO:0016020">
    <property type="term" value="C:membrane"/>
    <property type="evidence" value="ECO:0007669"/>
    <property type="project" value="TreeGrafter"/>
</dbReference>
<dbReference type="AlphaFoldDB" id="A0AAW2Z7B5"/>
<proteinExistence type="inferred from homology"/>